<feature type="domain" description="Divergent 4Fe-4S mono-cluster" evidence="1">
    <location>
        <begin position="7"/>
        <end position="68"/>
    </location>
</feature>
<dbReference type="RefSeq" id="WP_379993589.1">
    <property type="nucleotide sequence ID" value="NZ_JBHSGN010000010.1"/>
</dbReference>
<comment type="caution">
    <text evidence="2">The sequence shown here is derived from an EMBL/GenBank/DDBJ whole genome shotgun (WGS) entry which is preliminary data.</text>
</comment>
<dbReference type="Gene3D" id="3.30.70.20">
    <property type="match status" value="1"/>
</dbReference>
<reference evidence="3" key="1">
    <citation type="journal article" date="2019" name="Int. J. Syst. Evol. Microbiol.">
        <title>The Global Catalogue of Microorganisms (GCM) 10K type strain sequencing project: providing services to taxonomists for standard genome sequencing and annotation.</title>
        <authorList>
            <consortium name="The Broad Institute Genomics Platform"/>
            <consortium name="The Broad Institute Genome Sequencing Center for Infectious Disease"/>
            <person name="Wu L."/>
            <person name="Ma J."/>
        </authorList>
    </citation>
    <scope>NUCLEOTIDE SEQUENCE [LARGE SCALE GENOMIC DNA]</scope>
    <source>
        <strain evidence="3">CCUG 66188</strain>
    </source>
</reference>
<proteinExistence type="predicted"/>
<accession>A0ABV9KQF7</accession>
<dbReference type="Proteomes" id="UP001596023">
    <property type="component" value="Unassembled WGS sequence"/>
</dbReference>
<gene>
    <name evidence="2" type="ORF">ACFO6W_01790</name>
</gene>
<evidence type="ECO:0000313" key="3">
    <source>
        <dbReference type="Proteomes" id="UP001596023"/>
    </source>
</evidence>
<evidence type="ECO:0000259" key="1">
    <source>
        <dbReference type="Pfam" id="PF06902"/>
    </source>
</evidence>
<protein>
    <submittedName>
        <fullName evidence="2">(4Fe-4S)-binding protein</fullName>
    </submittedName>
</protein>
<organism evidence="2 3">
    <name type="scientific">Dysgonomonas termitidis</name>
    <dbReference type="NCBI Taxonomy" id="1516126"/>
    <lineage>
        <taxon>Bacteria</taxon>
        <taxon>Pseudomonadati</taxon>
        <taxon>Bacteroidota</taxon>
        <taxon>Bacteroidia</taxon>
        <taxon>Bacteroidales</taxon>
        <taxon>Dysgonomonadaceae</taxon>
        <taxon>Dysgonomonas</taxon>
    </lineage>
</organism>
<dbReference type="Pfam" id="PF06902">
    <property type="entry name" value="Fer4_19"/>
    <property type="match status" value="1"/>
</dbReference>
<keyword evidence="3" id="KW-1185">Reference proteome</keyword>
<sequence>MEKKIEYTNGELTIIWQPQLCQHAGVCVKMLPEVYNPKDRPWVKPENATTEQLIAQINKCPSGALSYKLNDKD</sequence>
<dbReference type="InterPro" id="IPR010693">
    <property type="entry name" value="Divergent_4Fe-4S_mono-cluster"/>
</dbReference>
<name>A0ABV9KQF7_9BACT</name>
<dbReference type="EMBL" id="JBHSGN010000010">
    <property type="protein sequence ID" value="MFC4672417.1"/>
    <property type="molecule type" value="Genomic_DNA"/>
</dbReference>
<evidence type="ECO:0000313" key="2">
    <source>
        <dbReference type="EMBL" id="MFC4672417.1"/>
    </source>
</evidence>